<evidence type="ECO:0000313" key="2">
    <source>
        <dbReference type="EMBL" id="CAK8692519.1"/>
    </source>
</evidence>
<dbReference type="PANTHER" id="PTHR34756:SF1">
    <property type="entry name" value="CELL DIVISION CYCLE-ASSOCIATED PROTEIN 3"/>
    <property type="match status" value="1"/>
</dbReference>
<feature type="region of interest" description="Disordered" evidence="1">
    <location>
        <begin position="1"/>
        <end position="37"/>
    </location>
</feature>
<accession>A0ABP0GPF6</accession>
<proteinExistence type="predicted"/>
<reference evidence="2 3" key="1">
    <citation type="submission" date="2024-02" db="EMBL/GenBank/DDBJ databases">
        <authorList>
            <person name="Daric V."/>
            <person name="Darras S."/>
        </authorList>
    </citation>
    <scope>NUCLEOTIDE SEQUENCE [LARGE SCALE GENOMIC DNA]</scope>
</reference>
<dbReference type="Proteomes" id="UP001642483">
    <property type="component" value="Unassembled WGS sequence"/>
</dbReference>
<evidence type="ECO:0000313" key="3">
    <source>
        <dbReference type="Proteomes" id="UP001642483"/>
    </source>
</evidence>
<protein>
    <submittedName>
        <fullName evidence="2">Uncharacterized protein</fullName>
    </submittedName>
</protein>
<dbReference type="EMBL" id="CAWYQH010000130">
    <property type="protein sequence ID" value="CAK8692519.1"/>
    <property type="molecule type" value="Genomic_DNA"/>
</dbReference>
<dbReference type="InterPro" id="IPR038832">
    <property type="entry name" value="CDCA3"/>
</dbReference>
<feature type="region of interest" description="Disordered" evidence="1">
    <location>
        <begin position="568"/>
        <end position="594"/>
    </location>
</feature>
<feature type="compositionally biased region" description="Basic and acidic residues" evidence="1">
    <location>
        <begin position="118"/>
        <end position="129"/>
    </location>
</feature>
<gene>
    <name evidence="2" type="ORF">CVLEPA_LOCUS25783</name>
</gene>
<dbReference type="PANTHER" id="PTHR34756">
    <property type="entry name" value="CELL DIVISION CYCLE-ASSOCIATED PROTEIN 3"/>
    <property type="match status" value="1"/>
</dbReference>
<comment type="caution">
    <text evidence="2">The sequence shown here is derived from an EMBL/GenBank/DDBJ whole genome shotgun (WGS) entry which is preliminary data.</text>
</comment>
<evidence type="ECO:0000256" key="1">
    <source>
        <dbReference type="SAM" id="MobiDB-lite"/>
    </source>
</evidence>
<name>A0ABP0GPF6_CLALP</name>
<sequence>MGNSESTCCEISKQEEDLSPSVDKGEHELVYSGDPRSPTAEICRTPISCLQENKEEPSLVSTVEVNNQACKDTTKTDHSESLLQTPKVVNDTVSNCIGSDILDPRSPSEGITRTPLRLPDKVNEERTLIDPRSPTVGIDRTPISAKEQPKSDNNTASAVSRDLHDPRSPTTELSRTPLKLSYKENLRRTVLLSNTLMSSPVAVVEKSKLFKVDLQDDVVDDSITHVTVGQTNDEVAQVQSPEDINFAAHLNLSCSSSSNISMSSVAVNCGSECPSINTTDFNEAEDCEIDLMDAVNLVENNEDSILAETAVIHNSVTCKDNVIACQDVNGTGHAFVVAAGSVSHQDASQKDAILLSTFSSETNENCQETAEEFLSTRPSITTDNSELPVQANINSEEDLVTEDRPGHLSNQKLSDTKNVNQLNLPLGECNPNAVQTLLTDNDKCKGIASPSDISQPDNSEIKLLKDENVLHRNNLKLKNSANKANQNEVPNTKLKKRSQIPSVIKGVPGHHKLLSAGSKTSLFLQIAADEQTNVLSAAIQGENQPLQKPKQKIHNNTQITKSFRSPLAVLGHSNSPEPKQGFGSGERRNLKENLRNTSKVPRYRGTLVTRSHSVSLALEENKCHRSLDVNSLSRHASLSGSGKEN</sequence>
<feature type="region of interest" description="Disordered" evidence="1">
    <location>
        <begin position="99"/>
        <end position="176"/>
    </location>
</feature>
<keyword evidence="3" id="KW-1185">Reference proteome</keyword>
<organism evidence="2 3">
    <name type="scientific">Clavelina lepadiformis</name>
    <name type="common">Light-bulb sea squirt</name>
    <name type="synonym">Ascidia lepadiformis</name>
    <dbReference type="NCBI Taxonomy" id="159417"/>
    <lineage>
        <taxon>Eukaryota</taxon>
        <taxon>Metazoa</taxon>
        <taxon>Chordata</taxon>
        <taxon>Tunicata</taxon>
        <taxon>Ascidiacea</taxon>
        <taxon>Aplousobranchia</taxon>
        <taxon>Clavelinidae</taxon>
        <taxon>Clavelina</taxon>
    </lineage>
</organism>
<feature type="compositionally biased region" description="Basic and acidic residues" evidence="1">
    <location>
        <begin position="585"/>
        <end position="594"/>
    </location>
</feature>